<feature type="transmembrane region" description="Helical" evidence="1">
    <location>
        <begin position="227"/>
        <end position="256"/>
    </location>
</feature>
<reference evidence="2" key="1">
    <citation type="submission" date="2023-03" db="EMBL/GenBank/DDBJ databases">
        <title>Lomoglobus Profundus gen. nov., sp. nov., a novel member of the phylum Verrucomicrobia, isolated from deep-marine sediment of South China Sea.</title>
        <authorList>
            <person name="Ahmad T."/>
            <person name="Ishaq S.E."/>
            <person name="Wang F."/>
        </authorList>
    </citation>
    <scope>NUCLEOTIDE SEQUENCE</scope>
    <source>
        <strain evidence="2">LMO-M01</strain>
    </source>
</reference>
<keyword evidence="3" id="KW-1185">Reference proteome</keyword>
<dbReference type="EMBL" id="CP119075">
    <property type="protein sequence ID" value="WED63107.1"/>
    <property type="molecule type" value="Genomic_DNA"/>
</dbReference>
<feature type="transmembrane region" description="Helical" evidence="1">
    <location>
        <begin position="418"/>
        <end position="435"/>
    </location>
</feature>
<dbReference type="KEGG" id="slom:PXH66_12275"/>
<evidence type="ECO:0008006" key="4">
    <source>
        <dbReference type="Google" id="ProtNLM"/>
    </source>
</evidence>
<keyword evidence="1" id="KW-1133">Transmembrane helix</keyword>
<keyword evidence="1" id="KW-0812">Transmembrane</keyword>
<sequence length="797" mass="88161">MKSPPVSRKFAWLRWLAPAVLATLFWLGLRADFAAVRWSAALSAEGSPPPAFSAAANTGYAFDQQHFLGSHWRGPTYRWIATMQPRQTAASPFRRHYIADTLPAGRHDLSPRIYTAWLVGLMWVGDLFHDTSWAISAERTALWEPVISHMLALLAVILFCWRRWGVVRAALGGSFVALYPPFAAQFMPGVLTSTTWALLLATYALAQVWPRSGSAGLTGMFSIRASLATGLALWLNPAVGFPVVLIVAGVGCYAQASTSPTVSFWPWAATGAALVGTGWAIDGAHWDPTVGELRYAHPLYGLAWLGIGLVLHGGQNKRRSDSVSTRRWITIAVGLALMFPLAYVQIKHAFPGWLHFGTESGQIASLDQTVRFTSIFDWVDSVDAAQIFFVITPLGAALSAIMVVFTRPHWFEPWERQAVMIGAVTVLGAMIMTVFRVRWNLITTLLALPLVWQVVSHAPLGWRRCLLTATGIFGFAMAAWGQALPDALRRPSGEVVPQPRDLEAMVFRHFSHWLASHSPDRELRVLAPPDLADSIIFHGHGRTLMSSAWESHPGLVAAARVLSSPESTEAEAVIESLGLTHIVITSWDRVMIQLTNAPLDANRDTLYERLQRWVLPRFLRPLPYQLPATPGYDEQKLAVFAVVPPQDEALALSRLAEYFAEVRRPDPASRVAQTLAEAFPQDPNAAMARAMVYELTGRPHAFQIELDLLSDQIARGIVPMDWDRRVVRAITLALGKRHDLAKPEIIACGESMTDENLRQLTPLQAFRLRKLVGIYQLSFPSPELETLAHAISSEYQS</sequence>
<organism evidence="2 3">
    <name type="scientific">Synoicihabitans lomoniglobus</name>
    <dbReference type="NCBI Taxonomy" id="2909285"/>
    <lineage>
        <taxon>Bacteria</taxon>
        <taxon>Pseudomonadati</taxon>
        <taxon>Verrucomicrobiota</taxon>
        <taxon>Opitutia</taxon>
        <taxon>Opitutales</taxon>
        <taxon>Opitutaceae</taxon>
        <taxon>Synoicihabitans</taxon>
    </lineage>
</organism>
<accession>A0AAF0CG25</accession>
<feature type="transmembrane region" description="Helical" evidence="1">
    <location>
        <begin position="12"/>
        <end position="29"/>
    </location>
</feature>
<gene>
    <name evidence="2" type="ORF">PXH66_12275</name>
</gene>
<feature type="transmembrane region" description="Helical" evidence="1">
    <location>
        <begin position="326"/>
        <end position="346"/>
    </location>
</feature>
<evidence type="ECO:0000313" key="3">
    <source>
        <dbReference type="Proteomes" id="UP001218638"/>
    </source>
</evidence>
<evidence type="ECO:0000313" key="2">
    <source>
        <dbReference type="EMBL" id="WED63107.1"/>
    </source>
</evidence>
<protein>
    <recommendedName>
        <fullName evidence="4">Transmembrane protein</fullName>
    </recommendedName>
</protein>
<evidence type="ECO:0000256" key="1">
    <source>
        <dbReference type="SAM" id="Phobius"/>
    </source>
</evidence>
<keyword evidence="1" id="KW-0472">Membrane</keyword>
<feature type="transmembrane region" description="Helical" evidence="1">
    <location>
        <begin position="141"/>
        <end position="164"/>
    </location>
</feature>
<feature type="transmembrane region" description="Helical" evidence="1">
    <location>
        <begin position="184"/>
        <end position="206"/>
    </location>
</feature>
<dbReference type="Proteomes" id="UP001218638">
    <property type="component" value="Chromosome"/>
</dbReference>
<feature type="transmembrane region" description="Helical" evidence="1">
    <location>
        <begin position="112"/>
        <end position="129"/>
    </location>
</feature>
<dbReference type="AlphaFoldDB" id="A0AAF0CG25"/>
<proteinExistence type="predicted"/>
<feature type="transmembrane region" description="Helical" evidence="1">
    <location>
        <begin position="295"/>
        <end position="314"/>
    </location>
</feature>
<feature type="transmembrane region" description="Helical" evidence="1">
    <location>
        <begin position="384"/>
        <end position="406"/>
    </location>
</feature>
<name>A0AAF0CG25_9BACT</name>
<dbReference type="RefSeq" id="WP_330931784.1">
    <property type="nucleotide sequence ID" value="NZ_CP119075.1"/>
</dbReference>